<feature type="active site" description="Nucleophile" evidence="7 8">
    <location>
        <position position="134"/>
    </location>
</feature>
<proteinExistence type="inferred from homology"/>
<evidence type="ECO:0000256" key="5">
    <source>
        <dbReference type="ARBA" id="ARBA00022729"/>
    </source>
</evidence>
<dbReference type="PROSITE" id="PS51275">
    <property type="entry name" value="PEPTIDASE_C26_GGH"/>
    <property type="match status" value="1"/>
</dbReference>
<evidence type="ECO:0000313" key="11">
    <source>
        <dbReference type="RefSeq" id="XP_030766268.1"/>
    </source>
</evidence>
<evidence type="ECO:0000256" key="6">
    <source>
        <dbReference type="ARBA" id="ARBA00022801"/>
    </source>
</evidence>
<dbReference type="InParanoid" id="A0A6J2YQD6"/>
<gene>
    <name evidence="11" type="primary">LOC115890232</name>
</gene>
<evidence type="ECO:0000256" key="2">
    <source>
        <dbReference type="ARBA" id="ARBA00011083"/>
    </source>
</evidence>
<accession>A0A6J2YQD6</accession>
<dbReference type="InterPro" id="IPR029062">
    <property type="entry name" value="Class_I_gatase-like"/>
</dbReference>
<sequence>MEIFRGFFLIFLALGFQVAAGKQRVGTETPIIGVLSQETYIISSYFPNETYDSYIAASYVKHLESGGARVVPVWIGQNEDYYRRVVNYTNGLLFPGGGTYFNETGGYGEAATHLYNIALEYNDNGIYYPIWGSCLGLQALMYAALNGTKDIRVDCSLKNIAVPLEFSDGYQSSKLFSLVPKDVIQTLKSKNCTYNQHRYCLTKAVLKENDLLNDWNILATNKDDNGLEFISAMEHRKYPVYGVQFHPEKNQFEFKKGKGFPHSFDSIKTAQYFANFFVNECKKNANGFSDESVESESLIYNFNPKYTGLKSAYYEQLYVFLKEDFRKHQLL</sequence>
<evidence type="ECO:0000256" key="4">
    <source>
        <dbReference type="ARBA" id="ARBA00022525"/>
    </source>
</evidence>
<evidence type="ECO:0000256" key="9">
    <source>
        <dbReference type="SAM" id="SignalP"/>
    </source>
</evidence>
<dbReference type="Gene3D" id="3.40.50.880">
    <property type="match status" value="1"/>
</dbReference>
<evidence type="ECO:0000256" key="3">
    <source>
        <dbReference type="ARBA" id="ARBA00012886"/>
    </source>
</evidence>
<dbReference type="InterPro" id="IPR015527">
    <property type="entry name" value="Pept_C26_g-glut_hydrolase"/>
</dbReference>
<evidence type="ECO:0000313" key="10">
    <source>
        <dbReference type="Proteomes" id="UP000504635"/>
    </source>
</evidence>
<evidence type="ECO:0000256" key="8">
    <source>
        <dbReference type="PROSITE-ProRule" id="PRU00607"/>
    </source>
</evidence>
<name>A0A6J2YQD6_SITOR</name>
<dbReference type="FunCoup" id="A0A6J2YQD6">
    <property type="interactions" value="242"/>
</dbReference>
<dbReference type="Pfam" id="PF07722">
    <property type="entry name" value="Peptidase_C26"/>
    <property type="match status" value="1"/>
</dbReference>
<dbReference type="GO" id="GO:0005773">
    <property type="term" value="C:vacuole"/>
    <property type="evidence" value="ECO:0007669"/>
    <property type="project" value="TreeGrafter"/>
</dbReference>
<dbReference type="PANTHER" id="PTHR11315">
    <property type="entry name" value="PROTEASE FAMILY C26 GAMMA-GLUTAMYL HYDROLASE"/>
    <property type="match status" value="1"/>
</dbReference>
<dbReference type="GO" id="GO:0034722">
    <property type="term" value="F:gamma-glutamyl-peptidase activity"/>
    <property type="evidence" value="ECO:0007669"/>
    <property type="project" value="UniProtKB-UniRule"/>
</dbReference>
<dbReference type="InterPro" id="IPR011697">
    <property type="entry name" value="Peptidase_C26"/>
</dbReference>
<dbReference type="AlphaFoldDB" id="A0A6J2YQD6"/>
<dbReference type="FunFam" id="3.40.50.880:FF:000054">
    <property type="entry name" value="Folate gamma-glutamyl hydrolase"/>
    <property type="match status" value="1"/>
</dbReference>
<organism evidence="10 11">
    <name type="scientific">Sitophilus oryzae</name>
    <name type="common">Rice weevil</name>
    <name type="synonym">Curculio oryzae</name>
    <dbReference type="NCBI Taxonomy" id="7048"/>
    <lineage>
        <taxon>Eukaryota</taxon>
        <taxon>Metazoa</taxon>
        <taxon>Ecdysozoa</taxon>
        <taxon>Arthropoda</taxon>
        <taxon>Hexapoda</taxon>
        <taxon>Insecta</taxon>
        <taxon>Pterygota</taxon>
        <taxon>Neoptera</taxon>
        <taxon>Endopterygota</taxon>
        <taxon>Coleoptera</taxon>
        <taxon>Polyphaga</taxon>
        <taxon>Cucujiformia</taxon>
        <taxon>Curculionidae</taxon>
        <taxon>Dryophthorinae</taxon>
        <taxon>Sitophilus</taxon>
    </lineage>
</organism>
<feature type="signal peptide" evidence="9">
    <location>
        <begin position="1"/>
        <end position="21"/>
    </location>
</feature>
<dbReference type="GO" id="GO:0046900">
    <property type="term" value="P:tetrahydrofolylpolyglutamate metabolic process"/>
    <property type="evidence" value="ECO:0007669"/>
    <property type="project" value="TreeGrafter"/>
</dbReference>
<dbReference type="PROSITE" id="PS51273">
    <property type="entry name" value="GATASE_TYPE_1"/>
    <property type="match status" value="1"/>
</dbReference>
<dbReference type="GeneID" id="115890232"/>
<feature type="active site" evidence="8">
    <location>
        <position position="246"/>
    </location>
</feature>
<dbReference type="Proteomes" id="UP000504635">
    <property type="component" value="Unplaced"/>
</dbReference>
<evidence type="ECO:0000256" key="1">
    <source>
        <dbReference type="ARBA" id="ARBA00004239"/>
    </source>
</evidence>
<dbReference type="PANTHER" id="PTHR11315:SF0">
    <property type="entry name" value="FOLATE GAMMA-GLUTAMYL HYDROLASE"/>
    <property type="match status" value="1"/>
</dbReference>
<dbReference type="RefSeq" id="XP_030766268.1">
    <property type="nucleotide sequence ID" value="XM_030910408.1"/>
</dbReference>
<reference evidence="11" key="1">
    <citation type="submission" date="2025-08" db="UniProtKB">
        <authorList>
            <consortium name="RefSeq"/>
        </authorList>
    </citation>
    <scope>IDENTIFICATION</scope>
    <source>
        <tissue evidence="11">Gonads</tissue>
    </source>
</reference>
<keyword evidence="5 9" id="KW-0732">Signal</keyword>
<dbReference type="KEGG" id="soy:115890232"/>
<evidence type="ECO:0000256" key="7">
    <source>
        <dbReference type="PIRSR" id="PIRSR615527-1"/>
    </source>
</evidence>
<dbReference type="GO" id="GO:0005576">
    <property type="term" value="C:extracellular region"/>
    <property type="evidence" value="ECO:0007669"/>
    <property type="project" value="UniProtKB-SubCell"/>
</dbReference>
<comment type="subcellular location">
    <subcellularLocation>
        <location evidence="1">Secreted</location>
        <location evidence="1">Extracellular space</location>
    </subcellularLocation>
</comment>
<comment type="similarity">
    <text evidence="2">Belongs to the peptidase C26 family.</text>
</comment>
<dbReference type="OrthoDB" id="64220at2759"/>
<protein>
    <recommendedName>
        <fullName evidence="3 8">folate gamma-glutamyl hydrolase</fullName>
        <ecNumber evidence="3 8">3.4.19.9</ecNumber>
    </recommendedName>
</protein>
<keyword evidence="6 8" id="KW-0378">Hydrolase</keyword>
<keyword evidence="10" id="KW-1185">Reference proteome</keyword>
<feature type="chain" id="PRO_5026822649" description="folate gamma-glutamyl hydrolase" evidence="9">
    <location>
        <begin position="22"/>
        <end position="331"/>
    </location>
</feature>
<comment type="catalytic activity">
    <reaction evidence="8">
        <text>(6S)-5,6,7,8-tetrahydrofolyl-(gamma-L-Glu)(n) + (n-1) H2O = (6S)-5,6,7,8-tetrahydrofolate + (n-1) L-glutamate</text>
        <dbReference type="Rhea" id="RHEA:56784"/>
        <dbReference type="Rhea" id="RHEA-COMP:14738"/>
        <dbReference type="ChEBI" id="CHEBI:15377"/>
        <dbReference type="ChEBI" id="CHEBI:29985"/>
        <dbReference type="ChEBI" id="CHEBI:57453"/>
        <dbReference type="ChEBI" id="CHEBI:141005"/>
        <dbReference type="EC" id="3.4.19.9"/>
    </reaction>
</comment>
<dbReference type="SUPFAM" id="SSF52317">
    <property type="entry name" value="Class I glutamine amidotransferase-like"/>
    <property type="match status" value="1"/>
</dbReference>
<keyword evidence="4" id="KW-0964">Secreted</keyword>
<dbReference type="EC" id="3.4.19.9" evidence="3 8"/>
<feature type="active site" description="Proton donor" evidence="7">
    <location>
        <position position="246"/>
    </location>
</feature>